<dbReference type="InterPro" id="IPR053148">
    <property type="entry name" value="PD-DEXK-like_domain"/>
</dbReference>
<protein>
    <submittedName>
        <fullName evidence="4">Putative nuclease of restriction endonuclease-like (RecB) superfamily</fullName>
    </submittedName>
</protein>
<dbReference type="PANTHER" id="PTHR30547:SF0">
    <property type="entry name" value="BLR8175 PROTEIN"/>
    <property type="match status" value="1"/>
</dbReference>
<dbReference type="EMBL" id="QLMC01000021">
    <property type="protein sequence ID" value="RAJ89859.1"/>
    <property type="molecule type" value="Genomic_DNA"/>
</dbReference>
<dbReference type="Gene3D" id="3.40.1350.10">
    <property type="match status" value="1"/>
</dbReference>
<dbReference type="Pfam" id="PF17761">
    <property type="entry name" value="DUF1016_N"/>
    <property type="match status" value="2"/>
</dbReference>
<reference evidence="4 5" key="1">
    <citation type="submission" date="2018-06" db="EMBL/GenBank/DDBJ databases">
        <title>Genomic Encyclopedia of Archaeal and Bacterial Type Strains, Phase II (KMG-II): from individual species to whole genera.</title>
        <authorList>
            <person name="Goeker M."/>
        </authorList>
    </citation>
    <scope>NUCLEOTIDE SEQUENCE [LARGE SCALE GENOMIC DNA]</scope>
    <source>
        <strain evidence="4 5">DSM 21851</strain>
    </source>
</reference>
<dbReference type="PANTHER" id="PTHR30547">
    <property type="entry name" value="UNCHARACTERIZED PROTEIN YHCG-RELATED"/>
    <property type="match status" value="1"/>
</dbReference>
<evidence type="ECO:0000313" key="4">
    <source>
        <dbReference type="EMBL" id="RAJ89859.1"/>
    </source>
</evidence>
<evidence type="ECO:0000313" key="5">
    <source>
        <dbReference type="Proteomes" id="UP000248790"/>
    </source>
</evidence>
<evidence type="ECO:0000259" key="2">
    <source>
        <dbReference type="Pfam" id="PF06250"/>
    </source>
</evidence>
<proteinExistence type="predicted"/>
<name>A0A327WJ43_LARAB</name>
<keyword evidence="5" id="KW-1185">Reference proteome</keyword>
<evidence type="ECO:0000259" key="3">
    <source>
        <dbReference type="Pfam" id="PF17761"/>
    </source>
</evidence>
<comment type="caution">
    <text evidence="4">The sequence shown here is derived from an EMBL/GenBank/DDBJ whole genome shotgun (WGS) entry which is preliminary data.</text>
</comment>
<sequence length="381" mass="43507">MSALSRYPEFLQRVKHQIQQAQVKVATSANQQLLLSYWQVGGLILSYQQQQGWGSKVIDRLSADLRHTYPGLEGFSTRNLGYMKKFVTANLPLILQHGVAELPLAEQSQVDVDFILEKTADFETLFLASPLSKVTWSHHIILLDKVKDPAQRLWYIEQSLQGSWGRNVLRHQIDLGLYQRQVTTPKLTNFQRTLPQPQSDLATQLLKDPYVFDFVMATAKTKERNIEDQLVQHVTKFLLELGQGFAFVGRQYPIRVGDGEYYIDLLFYHIRLRCYVVVELKARDFEPGDAGQINFYVNVINDYLRTPDDNPTIGLLLCKGKNEALAEYALGGMKNPLGVADYELTKAVPETLKSQLPSIEELENELREEGTDSETKGRRED</sequence>
<feature type="region of interest" description="Disordered" evidence="1">
    <location>
        <begin position="358"/>
        <end position="381"/>
    </location>
</feature>
<gene>
    <name evidence="4" type="ORF">LX87_05654</name>
</gene>
<keyword evidence="4" id="KW-0378">Hydrolase</keyword>
<keyword evidence="4" id="KW-0540">Nuclease</keyword>
<feature type="domain" description="YhcG PDDEXK nuclease" evidence="2">
    <location>
        <begin position="204"/>
        <end position="357"/>
    </location>
</feature>
<dbReference type="RefSeq" id="WP_111631634.1">
    <property type="nucleotide sequence ID" value="NZ_QLMC01000021.1"/>
</dbReference>
<organism evidence="4 5">
    <name type="scientific">Larkinella arboricola</name>
    <dbReference type="NCBI Taxonomy" id="643671"/>
    <lineage>
        <taxon>Bacteria</taxon>
        <taxon>Pseudomonadati</taxon>
        <taxon>Bacteroidota</taxon>
        <taxon>Cytophagia</taxon>
        <taxon>Cytophagales</taxon>
        <taxon>Spirosomataceae</taxon>
        <taxon>Larkinella</taxon>
    </lineage>
</organism>
<dbReference type="AlphaFoldDB" id="A0A327WJ43"/>
<dbReference type="Pfam" id="PF06250">
    <property type="entry name" value="YhcG_C"/>
    <property type="match status" value="1"/>
</dbReference>
<keyword evidence="4" id="KW-0255">Endonuclease</keyword>
<dbReference type="Proteomes" id="UP000248790">
    <property type="component" value="Unassembled WGS sequence"/>
</dbReference>
<dbReference type="OrthoDB" id="9801263at2"/>
<dbReference type="GO" id="GO:0003676">
    <property type="term" value="F:nucleic acid binding"/>
    <property type="evidence" value="ECO:0007669"/>
    <property type="project" value="InterPro"/>
</dbReference>
<evidence type="ECO:0000256" key="1">
    <source>
        <dbReference type="SAM" id="MobiDB-lite"/>
    </source>
</evidence>
<feature type="compositionally biased region" description="Basic and acidic residues" evidence="1">
    <location>
        <begin position="364"/>
        <end position="381"/>
    </location>
</feature>
<accession>A0A327WJ43</accession>
<feature type="domain" description="YhcG N-terminal" evidence="3">
    <location>
        <begin position="127"/>
        <end position="180"/>
    </location>
</feature>
<dbReference type="InterPro" id="IPR011856">
    <property type="entry name" value="tRNA_endonuc-like_dom_sf"/>
</dbReference>
<dbReference type="InterPro" id="IPR009362">
    <property type="entry name" value="YhcG_C"/>
</dbReference>
<feature type="domain" description="YhcG N-terminal" evidence="3">
    <location>
        <begin position="14"/>
        <end position="90"/>
    </location>
</feature>
<dbReference type="GO" id="GO:0004519">
    <property type="term" value="F:endonuclease activity"/>
    <property type="evidence" value="ECO:0007669"/>
    <property type="project" value="UniProtKB-KW"/>
</dbReference>
<dbReference type="InterPro" id="IPR041527">
    <property type="entry name" value="YhcG_N"/>
</dbReference>